<feature type="transmembrane region" description="Helical" evidence="1">
    <location>
        <begin position="55"/>
        <end position="76"/>
    </location>
</feature>
<keyword evidence="1" id="KW-0812">Transmembrane</keyword>
<comment type="caution">
    <text evidence="2">The sequence shown here is derived from an EMBL/GenBank/DDBJ whole genome shotgun (WGS) entry which is preliminary data.</text>
</comment>
<dbReference type="Proteomes" id="UP000325957">
    <property type="component" value="Unassembled WGS sequence"/>
</dbReference>
<keyword evidence="3" id="KW-1185">Reference proteome</keyword>
<feature type="transmembrane region" description="Helical" evidence="1">
    <location>
        <begin position="120"/>
        <end position="145"/>
    </location>
</feature>
<organism evidence="2 3">
    <name type="scientific">Kocuria coralli</name>
    <dbReference type="NCBI Taxonomy" id="1461025"/>
    <lineage>
        <taxon>Bacteria</taxon>
        <taxon>Bacillati</taxon>
        <taxon>Actinomycetota</taxon>
        <taxon>Actinomycetes</taxon>
        <taxon>Micrococcales</taxon>
        <taxon>Micrococcaceae</taxon>
        <taxon>Kocuria</taxon>
    </lineage>
</organism>
<gene>
    <name evidence="2" type="ORF">FCK90_01510</name>
</gene>
<accession>A0A5J5L3N5</accession>
<keyword evidence="1" id="KW-1133">Transmembrane helix</keyword>
<evidence type="ECO:0008006" key="4">
    <source>
        <dbReference type="Google" id="ProtNLM"/>
    </source>
</evidence>
<sequence length="209" mass="22003">MAAPRAFRGLMLAGSILTGISLLLLSLLPDAPSDPAALADWVERGSALLMWSDELLFFAVICWWAGAWGVFGSPGATRSVRTTIGMTALALALISLVVVLLAVGRLVYPVFELELSTESLALVLSSTFGALHLAFLGFTVAAVTLSWETRLGTMGRILGIIAAIVFLSGSFPWLTSTWWNSLVAVVLAAWGGFISLSAEASSNEPEGTS</sequence>
<protein>
    <recommendedName>
        <fullName evidence="4">DUF4386 family protein</fullName>
    </recommendedName>
</protein>
<feature type="transmembrane region" description="Helical" evidence="1">
    <location>
        <begin position="157"/>
        <end position="175"/>
    </location>
</feature>
<dbReference type="OrthoDB" id="3387704at2"/>
<evidence type="ECO:0000313" key="2">
    <source>
        <dbReference type="EMBL" id="KAA9395706.1"/>
    </source>
</evidence>
<keyword evidence="1" id="KW-0472">Membrane</keyword>
<feature type="transmembrane region" description="Helical" evidence="1">
    <location>
        <begin position="88"/>
        <end position="108"/>
    </location>
</feature>
<evidence type="ECO:0000313" key="3">
    <source>
        <dbReference type="Proteomes" id="UP000325957"/>
    </source>
</evidence>
<reference evidence="2 3" key="1">
    <citation type="submission" date="2019-05" db="EMBL/GenBank/DDBJ databases">
        <title>Kocuria coralli sp. nov., a novel actinobacterium isolated from coral reef seawater.</title>
        <authorList>
            <person name="Li J."/>
        </authorList>
    </citation>
    <scope>NUCLEOTIDE SEQUENCE [LARGE SCALE GENOMIC DNA]</scope>
    <source>
        <strain evidence="2 3">SCSIO 13007</strain>
    </source>
</reference>
<dbReference type="RefSeq" id="WP_158032511.1">
    <property type="nucleotide sequence ID" value="NZ_ML708610.1"/>
</dbReference>
<dbReference type="AlphaFoldDB" id="A0A5J5L3N5"/>
<proteinExistence type="predicted"/>
<evidence type="ECO:0000256" key="1">
    <source>
        <dbReference type="SAM" id="Phobius"/>
    </source>
</evidence>
<name>A0A5J5L3N5_9MICC</name>
<dbReference type="EMBL" id="SZWF01000001">
    <property type="protein sequence ID" value="KAA9395706.1"/>
    <property type="molecule type" value="Genomic_DNA"/>
</dbReference>